<evidence type="ECO:0000313" key="3">
    <source>
        <dbReference type="EMBL" id="HEN28384.1"/>
    </source>
</evidence>
<dbReference type="AlphaFoldDB" id="A0A7C2K408"/>
<dbReference type="EMBL" id="DSOL01000199">
    <property type="protein sequence ID" value="HEN28384.1"/>
    <property type="molecule type" value="Genomic_DNA"/>
</dbReference>
<accession>A0A7C2K408</accession>
<sequence length="594" mass="70974">MIKFLMLLSLMYSGSEFARVGDLRGEAKIWRHGEEGSEWLTINNIIGEGDELLTYDDSYLEIEFSDGSVLTLSSNTSVYFDRIEEDRTYFTLNRGVVRMYARDRVFGVFAGERAVYVEEGSIVRIEVDDDYFLARVYKGVAEVDKRKVYAGFEIVVDRGRFYSGKAREYDRFDRWAEKRERNYYVIQRVEYVPIPCYIGFYHFSRHGRWVYLRPYGWVWVPRVPREWRPYYYGHWVYRPGLGWVWVSYEPWGWIPYRYGRWTFVVGYGWIWIPGETFAGAWVEWYYGPDWVGWAPIDYYGRPIVVVNNITIVNIVSKEDFHKPVYRYKPPKAGVYKEVYKPYKAVEVKEIYKYKTTEPEKPVYFRRGEGLKKDQKPEIEKKDELLKDKRLEKKDDKDGEFYPERPVVEKKFDTNLKKERVQKEVEARDKKSVMPKNEEKTIKRESETGILPERPNKKAEDKGVEREVFPERPSYKESKSKLLEREKSDVLRKQEPVYKEKNTYERRVTDERGRAPSFTGEEFSKEERSERREWKTFEREDKVKEKVKGGAKVPETKVPNLVEKSPQNKPQVKKRVEKKSQEVDNNKNTTSEVEK</sequence>
<dbReference type="InterPro" id="IPR006860">
    <property type="entry name" value="FecR"/>
</dbReference>
<comment type="caution">
    <text evidence="3">The sequence shown here is derived from an EMBL/GenBank/DDBJ whole genome shotgun (WGS) entry which is preliminary data.</text>
</comment>
<dbReference type="InterPro" id="IPR046535">
    <property type="entry name" value="DUF6600"/>
</dbReference>
<evidence type="ECO:0000259" key="2">
    <source>
        <dbReference type="Pfam" id="PF04773"/>
    </source>
</evidence>
<gene>
    <name evidence="3" type="ORF">ENQ77_07045</name>
</gene>
<feature type="region of interest" description="Disordered" evidence="1">
    <location>
        <begin position="422"/>
        <end position="594"/>
    </location>
</feature>
<name>A0A7C2K408_UNCW3</name>
<dbReference type="Pfam" id="PF04773">
    <property type="entry name" value="FecR"/>
    <property type="match status" value="1"/>
</dbReference>
<feature type="compositionally biased region" description="Basic and acidic residues" evidence="1">
    <location>
        <begin position="453"/>
        <end position="513"/>
    </location>
</feature>
<organism evidence="3">
    <name type="scientific">candidate division WOR-3 bacterium</name>
    <dbReference type="NCBI Taxonomy" id="2052148"/>
    <lineage>
        <taxon>Bacteria</taxon>
        <taxon>Bacteria division WOR-3</taxon>
    </lineage>
</organism>
<reference evidence="3" key="1">
    <citation type="journal article" date="2020" name="mSystems">
        <title>Genome- and Community-Level Interaction Insights into Carbon Utilization and Element Cycling Functions of Hydrothermarchaeota in Hydrothermal Sediment.</title>
        <authorList>
            <person name="Zhou Z."/>
            <person name="Liu Y."/>
            <person name="Xu W."/>
            <person name="Pan J."/>
            <person name="Luo Z.H."/>
            <person name="Li M."/>
        </authorList>
    </citation>
    <scope>NUCLEOTIDE SEQUENCE [LARGE SCALE GENOMIC DNA]</scope>
    <source>
        <strain evidence="3">SpSt-34</strain>
    </source>
</reference>
<feature type="compositionally biased region" description="Basic and acidic residues" evidence="1">
    <location>
        <begin position="422"/>
        <end position="446"/>
    </location>
</feature>
<feature type="compositionally biased region" description="Basic and acidic residues" evidence="1">
    <location>
        <begin position="521"/>
        <end position="547"/>
    </location>
</feature>
<feature type="domain" description="FecR protein" evidence="2">
    <location>
        <begin position="51"/>
        <end position="141"/>
    </location>
</feature>
<feature type="compositionally biased region" description="Polar residues" evidence="1">
    <location>
        <begin position="585"/>
        <end position="594"/>
    </location>
</feature>
<evidence type="ECO:0000256" key="1">
    <source>
        <dbReference type="SAM" id="MobiDB-lite"/>
    </source>
</evidence>
<dbReference type="Pfam" id="PF20245">
    <property type="entry name" value="DUF6600"/>
    <property type="match status" value="1"/>
</dbReference>
<proteinExistence type="predicted"/>
<protein>
    <recommendedName>
        <fullName evidence="2">FecR protein domain-containing protein</fullName>
    </recommendedName>
</protein>